<protein>
    <submittedName>
        <fullName evidence="1">Uncharacterized protein</fullName>
    </submittedName>
</protein>
<name>A0A9W9JSV7_9HYPO</name>
<accession>A0A9W9JSV7</accession>
<gene>
    <name evidence="1" type="ORF">T069G_01387</name>
</gene>
<dbReference type="Proteomes" id="UP001140511">
    <property type="component" value="Unassembled WGS sequence"/>
</dbReference>
<dbReference type="GeneID" id="80863285"/>
<evidence type="ECO:0000313" key="1">
    <source>
        <dbReference type="EMBL" id="KAJ4864857.1"/>
    </source>
</evidence>
<organism evidence="1 2">
    <name type="scientific">Trichoderma breve</name>
    <dbReference type="NCBI Taxonomy" id="2034170"/>
    <lineage>
        <taxon>Eukaryota</taxon>
        <taxon>Fungi</taxon>
        <taxon>Dikarya</taxon>
        <taxon>Ascomycota</taxon>
        <taxon>Pezizomycotina</taxon>
        <taxon>Sordariomycetes</taxon>
        <taxon>Hypocreomycetidae</taxon>
        <taxon>Hypocreales</taxon>
        <taxon>Hypocreaceae</taxon>
        <taxon>Trichoderma</taxon>
    </lineage>
</organism>
<comment type="caution">
    <text evidence="1">The sequence shown here is derived from an EMBL/GenBank/DDBJ whole genome shotgun (WGS) entry which is preliminary data.</text>
</comment>
<sequence>MDHRRSCMASLGDGHPSMQNVTTTVIAVLAPYKQTERSSYPISLLKAFRGTAPLPARCQHTEVPRTLVTCIRSDIHFIDAALEGGRGTDLQLSYARAPDIVQGTRLTTRAMGFATPNNKEAVSRDDNPQCHLLTPDPTYKGNVLANNSVPMLKMFSQSICVLLSSEQQKILSRRVG</sequence>
<dbReference type="RefSeq" id="XP_056033913.1">
    <property type="nucleotide sequence ID" value="XM_056168597.1"/>
</dbReference>
<keyword evidence="2" id="KW-1185">Reference proteome</keyword>
<proteinExistence type="predicted"/>
<reference evidence="1" key="1">
    <citation type="submission" date="2022-09" db="EMBL/GenBank/DDBJ databases">
        <title>Chromosome-level assembly of Trichoderma breve T069, a fungus used in development of biopesticide product.</title>
        <authorList>
            <person name="Lin R."/>
            <person name="Liu T."/>
        </authorList>
    </citation>
    <scope>NUCLEOTIDE SEQUENCE</scope>
    <source>
        <strain evidence="1">T069</strain>
    </source>
</reference>
<dbReference type="AlphaFoldDB" id="A0A9W9JSV7"/>
<dbReference type="EMBL" id="JAOPEN010000001">
    <property type="protein sequence ID" value="KAJ4864857.1"/>
    <property type="molecule type" value="Genomic_DNA"/>
</dbReference>
<evidence type="ECO:0000313" key="2">
    <source>
        <dbReference type="Proteomes" id="UP001140511"/>
    </source>
</evidence>